<dbReference type="PANTHER" id="PTHR15885:SF1">
    <property type="entry name" value="COILED-COIL DOMAIN-CONTAINING PROTEIN 174"/>
    <property type="match status" value="1"/>
</dbReference>
<evidence type="ECO:0000313" key="6">
    <source>
        <dbReference type="RefSeq" id="XP_029651742.1"/>
    </source>
</evidence>
<keyword evidence="1 2" id="KW-0175">Coiled coil</keyword>
<accession>A0A6P7TQX0</accession>
<dbReference type="Pfam" id="PF13300">
    <property type="entry name" value="DUF4078"/>
    <property type="match status" value="1"/>
</dbReference>
<sequence length="559" mass="65193">MASAKSCFCVESKMSNVSSAGLIELKAELFRKQEEFKKEKLKFASTNCIKGKTTAKKTTIWSKKNYGVAERAKRDYVAKKEEEDSLEKSRKALELKSQLYEKIANNQNIPDEDGSQIFLVDFQKKAIDKISSEKHKISSEETEQEFDSSTDDPEEQWIEYTDSLGRTRTCLKKDLKFMQERDKEFGLLPTNKNSEEIQSQSNSESDKSEILEPQERYRQMLHEKWDAEERKAVEGPIGPIHYENVRFDEVRTHGVGYFRFSKEEVERKEQMNLLNTLRDQTKDERTKRELLKEKRDAMMAARLKKVKDRQRAKLGLPPEVEEPTTVLDENLKQENESEKQKEEPVKRIEPLPRNSFPMREWDIGKDKFFEREKEYFKQRRDERNYQFAPPDCYNNNVSKEMNLPKRQYKDCYVPQERKESKMSKKQTVKMDDNCMQLNPIDTANIPLPGETRKLNFVDNSPLISSESSSLPNSTHQEQQPILNSTQPFSPVFTAPPQYNTPNQNTSSVPLEMPVNYPAVTFQNDSVSEISVQQDLLPKQPKPTIVDTRLVKNVNSLKNY</sequence>
<name>A0A6P7TQX0_9MOLL</name>
<organism evidence="5 6">
    <name type="scientific">Octopus sinensis</name>
    <name type="common">East Asian common octopus</name>
    <dbReference type="NCBI Taxonomy" id="2607531"/>
    <lineage>
        <taxon>Eukaryota</taxon>
        <taxon>Metazoa</taxon>
        <taxon>Spiralia</taxon>
        <taxon>Lophotrochozoa</taxon>
        <taxon>Mollusca</taxon>
        <taxon>Cephalopoda</taxon>
        <taxon>Coleoidea</taxon>
        <taxon>Octopodiformes</taxon>
        <taxon>Octopoda</taxon>
        <taxon>Incirrata</taxon>
        <taxon>Octopodidae</taxon>
        <taxon>Octopus</taxon>
    </lineage>
</organism>
<dbReference type="KEGG" id="osn:115224943"/>
<feature type="domain" description="CCDC174 alpha/beta GRSR" evidence="4">
    <location>
        <begin position="157"/>
        <end position="185"/>
    </location>
</feature>
<feature type="region of interest" description="Disordered" evidence="3">
    <location>
        <begin position="315"/>
        <end position="346"/>
    </location>
</feature>
<reference evidence="6" key="1">
    <citation type="submission" date="2025-08" db="UniProtKB">
        <authorList>
            <consortium name="RefSeq"/>
        </authorList>
    </citation>
    <scope>IDENTIFICATION</scope>
</reference>
<gene>
    <name evidence="6" type="primary">LOC115224943</name>
</gene>
<keyword evidence="5" id="KW-1185">Reference proteome</keyword>
<evidence type="ECO:0000256" key="2">
    <source>
        <dbReference type="SAM" id="Coils"/>
    </source>
</evidence>
<dbReference type="InterPro" id="IPR057464">
    <property type="entry name" value="CCDC174_GRSR"/>
</dbReference>
<dbReference type="PANTHER" id="PTHR15885">
    <property type="entry name" value="COILED-COIL DOMAIN-CONTAINING PROTEIN 174"/>
    <property type="match status" value="1"/>
</dbReference>
<evidence type="ECO:0000259" key="4">
    <source>
        <dbReference type="Pfam" id="PF25449"/>
    </source>
</evidence>
<proteinExistence type="predicted"/>
<dbReference type="Pfam" id="PF25449">
    <property type="entry name" value="CCDC174_GRSR"/>
    <property type="match status" value="1"/>
</dbReference>
<evidence type="ECO:0000256" key="1">
    <source>
        <dbReference type="ARBA" id="ARBA00023054"/>
    </source>
</evidence>
<dbReference type="InterPro" id="IPR025066">
    <property type="entry name" value="CCDC174-like"/>
</dbReference>
<feature type="region of interest" description="Disordered" evidence="3">
    <location>
        <begin position="131"/>
        <end position="155"/>
    </location>
</feature>
<feature type="compositionally biased region" description="Basic and acidic residues" evidence="3">
    <location>
        <begin position="329"/>
        <end position="346"/>
    </location>
</feature>
<feature type="compositionally biased region" description="Acidic residues" evidence="3">
    <location>
        <begin position="140"/>
        <end position="155"/>
    </location>
</feature>
<protein>
    <submittedName>
        <fullName evidence="6">Coiled-coil domain-containing protein 174</fullName>
    </submittedName>
</protein>
<dbReference type="RefSeq" id="XP_029651742.1">
    <property type="nucleotide sequence ID" value="XM_029795882.2"/>
</dbReference>
<feature type="coiled-coil region" evidence="2">
    <location>
        <begin position="69"/>
        <end position="96"/>
    </location>
</feature>
<feature type="region of interest" description="Disordered" evidence="3">
    <location>
        <begin position="183"/>
        <end position="212"/>
    </location>
</feature>
<dbReference type="Proteomes" id="UP000515154">
    <property type="component" value="Linkage group LG2"/>
</dbReference>
<dbReference type="GO" id="GO:0005634">
    <property type="term" value="C:nucleus"/>
    <property type="evidence" value="ECO:0007669"/>
    <property type="project" value="TreeGrafter"/>
</dbReference>
<evidence type="ECO:0000313" key="5">
    <source>
        <dbReference type="Proteomes" id="UP000515154"/>
    </source>
</evidence>
<evidence type="ECO:0000256" key="3">
    <source>
        <dbReference type="SAM" id="MobiDB-lite"/>
    </source>
</evidence>
<dbReference type="AlphaFoldDB" id="A0A6P7TQX0"/>